<dbReference type="Gene3D" id="3.40.50.1820">
    <property type="entry name" value="alpha/beta hydrolase"/>
    <property type="match status" value="1"/>
</dbReference>
<dbReference type="OrthoDB" id="443318at2759"/>
<comment type="caution">
    <text evidence="8">The sequence shown here is derived from an EMBL/GenBank/DDBJ whole genome shotgun (WGS) entry which is preliminary data.</text>
</comment>
<proteinExistence type="inferred from homology"/>
<name>A0A830BAQ0_9LAMI</name>
<comment type="similarity">
    <text evidence="1">Belongs to the peptidase S10 family.</text>
</comment>
<dbReference type="GO" id="GO:0006508">
    <property type="term" value="P:proteolysis"/>
    <property type="evidence" value="ECO:0007669"/>
    <property type="project" value="UniProtKB-KW"/>
</dbReference>
<dbReference type="FunFam" id="3.40.50.1820:FF:000143">
    <property type="entry name" value="Carboxypeptidase"/>
    <property type="match status" value="1"/>
</dbReference>
<keyword evidence="4" id="KW-0732">Signal</keyword>
<sequence length="276" mass="30435">MKGPDLGFKPASPAPEATLVTTIPGFNGTLPSKHYSGYVTLDESHGKRLFYYFVESERNSAKDPIVLWLNGGPGCSSFDGFIYEHGLFNFEAGKPRGSLPTLYLNPYSWSKASSVLYLDSPTGVGFSYSGNESDYTTGDLKTASDSHSFLLKWFELYPELISNPFYISVESYAGVYVPTLAHEGYMVGNGVIDDVFDINALVPFAHGMGLISDELFECLRVKGLKGTSWSFPRGKKSKDDEDHKCAIRESLKTSTPGDRRFLDALEIVSAIVRSRL</sequence>
<keyword evidence="5" id="KW-0378">Hydrolase</keyword>
<dbReference type="InterPro" id="IPR001563">
    <property type="entry name" value="Peptidase_S10"/>
</dbReference>
<dbReference type="GO" id="GO:0016747">
    <property type="term" value="F:acyltransferase activity, transferring groups other than amino-acyl groups"/>
    <property type="evidence" value="ECO:0007669"/>
    <property type="project" value="TreeGrafter"/>
</dbReference>
<dbReference type="SUPFAM" id="SSF53474">
    <property type="entry name" value="alpha/beta-Hydrolases"/>
    <property type="match status" value="1"/>
</dbReference>
<keyword evidence="3" id="KW-0645">Protease</keyword>
<keyword evidence="9" id="KW-1185">Reference proteome</keyword>
<organism evidence="8 9">
    <name type="scientific">Phtheirospermum japonicum</name>
    <dbReference type="NCBI Taxonomy" id="374723"/>
    <lineage>
        <taxon>Eukaryota</taxon>
        <taxon>Viridiplantae</taxon>
        <taxon>Streptophyta</taxon>
        <taxon>Embryophyta</taxon>
        <taxon>Tracheophyta</taxon>
        <taxon>Spermatophyta</taxon>
        <taxon>Magnoliopsida</taxon>
        <taxon>eudicotyledons</taxon>
        <taxon>Gunneridae</taxon>
        <taxon>Pentapetalae</taxon>
        <taxon>asterids</taxon>
        <taxon>lamiids</taxon>
        <taxon>Lamiales</taxon>
        <taxon>Orobanchaceae</taxon>
        <taxon>Orobanchaceae incertae sedis</taxon>
        <taxon>Phtheirospermum</taxon>
    </lineage>
</organism>
<dbReference type="GO" id="GO:0019748">
    <property type="term" value="P:secondary metabolic process"/>
    <property type="evidence" value="ECO:0007669"/>
    <property type="project" value="TreeGrafter"/>
</dbReference>
<evidence type="ECO:0000256" key="2">
    <source>
        <dbReference type="ARBA" id="ARBA00022645"/>
    </source>
</evidence>
<accession>A0A830BAQ0</accession>
<evidence type="ECO:0000313" key="8">
    <source>
        <dbReference type="EMBL" id="GFP84750.1"/>
    </source>
</evidence>
<dbReference type="InterPro" id="IPR029058">
    <property type="entry name" value="AB_hydrolase_fold"/>
</dbReference>
<keyword evidence="6" id="KW-1015">Disulfide bond</keyword>
<keyword evidence="2 8" id="KW-0121">Carboxypeptidase</keyword>
<dbReference type="AlphaFoldDB" id="A0A830BAQ0"/>
<gene>
    <name evidence="8" type="ORF">PHJA_000618900</name>
</gene>
<evidence type="ECO:0000256" key="6">
    <source>
        <dbReference type="ARBA" id="ARBA00023157"/>
    </source>
</evidence>
<evidence type="ECO:0000256" key="5">
    <source>
        <dbReference type="ARBA" id="ARBA00022801"/>
    </source>
</evidence>
<evidence type="ECO:0000256" key="3">
    <source>
        <dbReference type="ARBA" id="ARBA00022670"/>
    </source>
</evidence>
<evidence type="ECO:0000313" key="9">
    <source>
        <dbReference type="Proteomes" id="UP000653305"/>
    </source>
</evidence>
<dbReference type="PANTHER" id="PTHR11802">
    <property type="entry name" value="SERINE PROTEASE FAMILY S10 SERINE CARBOXYPEPTIDASE"/>
    <property type="match status" value="1"/>
</dbReference>
<evidence type="ECO:0000256" key="7">
    <source>
        <dbReference type="ARBA" id="ARBA00023180"/>
    </source>
</evidence>
<dbReference type="Proteomes" id="UP000653305">
    <property type="component" value="Unassembled WGS sequence"/>
</dbReference>
<dbReference type="PRINTS" id="PR00724">
    <property type="entry name" value="CRBOXYPTASEC"/>
</dbReference>
<dbReference type="PANTHER" id="PTHR11802:SF254">
    <property type="entry name" value="SERINE CARBOXYPEPTIDASE-LIKE 20"/>
    <property type="match status" value="1"/>
</dbReference>
<keyword evidence="7" id="KW-0325">Glycoprotein</keyword>
<protein>
    <submittedName>
        <fullName evidence="8">Serine carboxypeptidase 1</fullName>
    </submittedName>
</protein>
<dbReference type="GO" id="GO:0004185">
    <property type="term" value="F:serine-type carboxypeptidase activity"/>
    <property type="evidence" value="ECO:0007669"/>
    <property type="project" value="InterPro"/>
</dbReference>
<evidence type="ECO:0000256" key="1">
    <source>
        <dbReference type="ARBA" id="ARBA00009431"/>
    </source>
</evidence>
<dbReference type="Pfam" id="PF00450">
    <property type="entry name" value="Peptidase_S10"/>
    <property type="match status" value="1"/>
</dbReference>
<reference evidence="8" key="1">
    <citation type="submission" date="2020-07" db="EMBL/GenBank/DDBJ databases">
        <title>Ethylene signaling mediates host invasion by parasitic plants.</title>
        <authorList>
            <person name="Yoshida S."/>
        </authorList>
    </citation>
    <scope>NUCLEOTIDE SEQUENCE</scope>
    <source>
        <strain evidence="8">Okayama</strain>
    </source>
</reference>
<dbReference type="EMBL" id="BMAC01000092">
    <property type="protein sequence ID" value="GFP84750.1"/>
    <property type="molecule type" value="Genomic_DNA"/>
</dbReference>
<evidence type="ECO:0000256" key="4">
    <source>
        <dbReference type="ARBA" id="ARBA00022729"/>
    </source>
</evidence>